<dbReference type="EMBL" id="JANEYF010000115">
    <property type="protein sequence ID" value="KAJ8972170.1"/>
    <property type="molecule type" value="Genomic_DNA"/>
</dbReference>
<evidence type="ECO:0008006" key="4">
    <source>
        <dbReference type="Google" id="ProtNLM"/>
    </source>
</evidence>
<keyword evidence="3" id="KW-1185">Reference proteome</keyword>
<feature type="compositionally biased region" description="Acidic residues" evidence="1">
    <location>
        <begin position="333"/>
        <end position="345"/>
    </location>
</feature>
<gene>
    <name evidence="2" type="ORF">NQ314_000298</name>
</gene>
<accession>A0AAV8ZXN4</accession>
<dbReference type="Proteomes" id="UP001162156">
    <property type="component" value="Unassembled WGS sequence"/>
</dbReference>
<reference evidence="2" key="1">
    <citation type="journal article" date="2023" name="Insect Mol. Biol.">
        <title>Genome sequencing provides insights into the evolution of gene families encoding plant cell wall-degrading enzymes in longhorned beetles.</title>
        <authorList>
            <person name="Shin N.R."/>
            <person name="Okamura Y."/>
            <person name="Kirsch R."/>
            <person name="Pauchet Y."/>
        </authorList>
    </citation>
    <scope>NUCLEOTIDE SEQUENCE</scope>
    <source>
        <strain evidence="2">RBIC_L_NR</strain>
    </source>
</reference>
<feature type="region of interest" description="Disordered" evidence="1">
    <location>
        <begin position="333"/>
        <end position="415"/>
    </location>
</feature>
<dbReference type="AlphaFoldDB" id="A0AAV8ZXN4"/>
<comment type="caution">
    <text evidence="2">The sequence shown here is derived from an EMBL/GenBank/DDBJ whole genome shotgun (WGS) entry which is preliminary data.</text>
</comment>
<protein>
    <recommendedName>
        <fullName evidence="4">Peptidase aspartic putative domain-containing protein</fullName>
    </recommendedName>
</protein>
<feature type="compositionally biased region" description="Polar residues" evidence="1">
    <location>
        <begin position="363"/>
        <end position="372"/>
    </location>
</feature>
<name>A0AAV8ZXN4_9CUCU</name>
<organism evidence="2 3">
    <name type="scientific">Rhamnusium bicolor</name>
    <dbReference type="NCBI Taxonomy" id="1586634"/>
    <lineage>
        <taxon>Eukaryota</taxon>
        <taxon>Metazoa</taxon>
        <taxon>Ecdysozoa</taxon>
        <taxon>Arthropoda</taxon>
        <taxon>Hexapoda</taxon>
        <taxon>Insecta</taxon>
        <taxon>Pterygota</taxon>
        <taxon>Neoptera</taxon>
        <taxon>Endopterygota</taxon>
        <taxon>Coleoptera</taxon>
        <taxon>Polyphaga</taxon>
        <taxon>Cucujiformia</taxon>
        <taxon>Chrysomeloidea</taxon>
        <taxon>Cerambycidae</taxon>
        <taxon>Lepturinae</taxon>
        <taxon>Rhagiini</taxon>
        <taxon>Rhamnusium</taxon>
    </lineage>
</organism>
<evidence type="ECO:0000313" key="3">
    <source>
        <dbReference type="Proteomes" id="UP001162156"/>
    </source>
</evidence>
<proteinExistence type="predicted"/>
<sequence length="415" mass="47783">MAGSVELKKLHKRRGYLKGQLTRFTNFLSTCNDEANILLQLQARLDAIKTTFSEFNSVQVKIEYADEVSNSEMHLREREECETKYFEASPASRFIRAVVYSVSVYIYDTNNQKVQCRALLDNGSQSNFAISDLIRRLGLRTSKIDLPISGISQTVTRINRQANLQTWIEKEVIYYKKILLKPQKTKEEKRYAPKKPPSLPKDCEKHNSKAYKCNLLSLQDVRKFYQAFYSDRNKVSQDNFVLQYTMGETPKRGRQVKETSSRKGIAKDREQRVAKNHLVTGLGAKEMRGGDTRSKAFLPKRQEVKRFIEKFEVVDSHYAREYLLNNIDDDMAVNSESDGDSDADDNVPLGSVIPSSRSSRSSPQTSFQTTIENDIVEEMDLVYESQSAEPEDEPRPRTFNNSDDEEITSYCSFRR</sequence>
<evidence type="ECO:0000313" key="2">
    <source>
        <dbReference type="EMBL" id="KAJ8972170.1"/>
    </source>
</evidence>
<evidence type="ECO:0000256" key="1">
    <source>
        <dbReference type="SAM" id="MobiDB-lite"/>
    </source>
</evidence>